<protein>
    <submittedName>
        <fullName evidence="1">Uncharacterized protein</fullName>
    </submittedName>
</protein>
<dbReference type="AlphaFoldDB" id="A0A379V229"/>
<proteinExistence type="predicted"/>
<evidence type="ECO:0000313" key="1">
    <source>
        <dbReference type="EMBL" id="SUG74648.1"/>
    </source>
</evidence>
<organism evidence="1 2">
    <name type="scientific">Salmonella enterica I</name>
    <dbReference type="NCBI Taxonomy" id="59201"/>
    <lineage>
        <taxon>Bacteria</taxon>
        <taxon>Pseudomonadati</taxon>
        <taxon>Pseudomonadota</taxon>
        <taxon>Gammaproteobacteria</taxon>
        <taxon>Enterobacterales</taxon>
        <taxon>Enterobacteriaceae</taxon>
        <taxon>Salmonella</taxon>
    </lineage>
</organism>
<evidence type="ECO:0000313" key="2">
    <source>
        <dbReference type="Proteomes" id="UP000255534"/>
    </source>
</evidence>
<accession>A0A379V229</accession>
<gene>
    <name evidence="1" type="ORF">NCTC5798_05968</name>
</gene>
<sequence>MSRVAVCINSQLTAMIQNHVREVVPKQQKVVPQLFHLENAYINKNSKLPSYLYIWNNWNKWNNYSSSHMKKTG</sequence>
<dbReference type="EMBL" id="UGXK01000001">
    <property type="protein sequence ID" value="SUG74648.1"/>
    <property type="molecule type" value="Genomic_DNA"/>
</dbReference>
<reference evidence="1 2" key="1">
    <citation type="submission" date="2018-06" db="EMBL/GenBank/DDBJ databases">
        <authorList>
            <consortium name="Pathogen Informatics"/>
            <person name="Doyle S."/>
        </authorList>
    </citation>
    <scope>NUCLEOTIDE SEQUENCE [LARGE SCALE GENOMIC DNA]</scope>
    <source>
        <strain evidence="1 2">NCTC5798</strain>
    </source>
</reference>
<dbReference type="Proteomes" id="UP000255534">
    <property type="component" value="Unassembled WGS sequence"/>
</dbReference>
<name>A0A379V229_SALET</name>